<protein>
    <submittedName>
        <fullName evidence="1">Uncharacterized protein</fullName>
    </submittedName>
</protein>
<sequence length="302" mass="34092">MNDSLLAGNNSIWANRPLTKNLVSQSAKIYANQAILATNGGWDNGKHSKCGEFTPFAKGDLSHLSKEADYPHWQDLRVTNSYAQKKKDSVQAVLIQLHTDLPSLRGEVSRLPNNIGLPDYIGLVQYFLSSIGGWDLNLVNDVHSVDFFNLSRQASLTHELKLPFPAAAFICSNSSSSKRMCFIVLPDLSNDFFSFFSCIGNYRSYNGFPYGNYHYYLVQDKLTTPRSATNTAEAFNHSVKESYDMAMYKSTQTHPKFKWRFFSCQQSKYFSVEASNEKEARSLLPDSPCLFSARIRQEGDHA</sequence>
<accession>A0A379FK14</accession>
<proteinExistence type="predicted"/>
<dbReference type="NCBIfam" id="NF033153">
    <property type="entry name" value="phage_ICD_like"/>
    <property type="match status" value="1"/>
</dbReference>
<evidence type="ECO:0000313" key="2">
    <source>
        <dbReference type="Proteomes" id="UP000254191"/>
    </source>
</evidence>
<evidence type="ECO:0000313" key="1">
    <source>
        <dbReference type="EMBL" id="SUC21433.1"/>
    </source>
</evidence>
<dbReference type="EMBL" id="UGTS01000004">
    <property type="protein sequence ID" value="SUC21433.1"/>
    <property type="molecule type" value="Genomic_DNA"/>
</dbReference>
<reference evidence="1 2" key="1">
    <citation type="submission" date="2018-06" db="EMBL/GenBank/DDBJ databases">
        <authorList>
            <consortium name="Pathogen Informatics"/>
            <person name="Doyle S."/>
        </authorList>
    </citation>
    <scope>NUCLEOTIDE SEQUENCE [LARGE SCALE GENOMIC DNA]</scope>
    <source>
        <strain evidence="1 2">NCTC11938</strain>
    </source>
</reference>
<dbReference type="AlphaFoldDB" id="A0A379FK14"/>
<name>A0A379FK14_PROMI</name>
<dbReference type="Proteomes" id="UP000254191">
    <property type="component" value="Unassembled WGS sequence"/>
</dbReference>
<organism evidence="1 2">
    <name type="scientific">Proteus mirabilis</name>
    <dbReference type="NCBI Taxonomy" id="584"/>
    <lineage>
        <taxon>Bacteria</taxon>
        <taxon>Pseudomonadati</taxon>
        <taxon>Pseudomonadota</taxon>
        <taxon>Gammaproteobacteria</taxon>
        <taxon>Enterobacterales</taxon>
        <taxon>Morganellaceae</taxon>
        <taxon>Proteus</taxon>
    </lineage>
</organism>
<gene>
    <name evidence="1" type="ORF">NCTC11938_02303</name>
</gene>